<accession>A0A2S9PRX6</accession>
<proteinExistence type="predicted"/>
<protein>
    <recommendedName>
        <fullName evidence="3">Nuclear transport factor 2 family protein</fullName>
    </recommendedName>
</protein>
<organism evidence="1 2">
    <name type="scientific">Streptomyces solincola</name>
    <dbReference type="NCBI Taxonomy" id="2100817"/>
    <lineage>
        <taxon>Bacteria</taxon>
        <taxon>Bacillati</taxon>
        <taxon>Actinomycetota</taxon>
        <taxon>Actinomycetes</taxon>
        <taxon>Kitasatosporales</taxon>
        <taxon>Streptomycetaceae</taxon>
        <taxon>Streptomyces</taxon>
    </lineage>
</organism>
<name>A0A2S9PRX6_9ACTN</name>
<dbReference type="RefSeq" id="WP_105870598.1">
    <property type="nucleotide sequence ID" value="NZ_PVLV01000369.1"/>
</dbReference>
<dbReference type="AlphaFoldDB" id="A0A2S9PRX6"/>
<sequence>MSADTEIAVWNTIERYFVLLQSHANAQQMLSEILTPDFQTGFLHGYMWEGVTGLRDFLHARSLFFDERHSIEQMSEPEGAADGRWTCRTRLFFFLRRLSPGAARSQEFTGLAWHTWVIQPGPSWRVAAQLVDGFAGLNDNAHALFSRPDEGLHP</sequence>
<dbReference type="OrthoDB" id="4177183at2"/>
<keyword evidence="2" id="KW-1185">Reference proteome</keyword>
<dbReference type="Proteomes" id="UP000239322">
    <property type="component" value="Unassembled WGS sequence"/>
</dbReference>
<dbReference type="EMBL" id="PVLV01000369">
    <property type="protein sequence ID" value="PRH77151.1"/>
    <property type="molecule type" value="Genomic_DNA"/>
</dbReference>
<evidence type="ECO:0000313" key="1">
    <source>
        <dbReference type="EMBL" id="PRH77151.1"/>
    </source>
</evidence>
<reference evidence="1 2" key="1">
    <citation type="submission" date="2018-03" db="EMBL/GenBank/DDBJ databases">
        <title>Novel Streptomyces sp. from soil.</title>
        <authorList>
            <person name="Tan G.Y.A."/>
            <person name="Lee Z.Y."/>
        </authorList>
    </citation>
    <scope>NUCLEOTIDE SEQUENCE [LARGE SCALE GENOMIC DNA]</scope>
    <source>
        <strain evidence="1 2">ST5x</strain>
    </source>
</reference>
<comment type="caution">
    <text evidence="1">The sequence shown here is derived from an EMBL/GenBank/DDBJ whole genome shotgun (WGS) entry which is preliminary data.</text>
</comment>
<gene>
    <name evidence="1" type="ORF">C6N75_21805</name>
</gene>
<evidence type="ECO:0008006" key="3">
    <source>
        <dbReference type="Google" id="ProtNLM"/>
    </source>
</evidence>
<evidence type="ECO:0000313" key="2">
    <source>
        <dbReference type="Proteomes" id="UP000239322"/>
    </source>
</evidence>